<protein>
    <recommendedName>
        <fullName evidence="13 16">Ferrous iron transport protein B</fullName>
    </recommendedName>
</protein>
<evidence type="ECO:0000256" key="5">
    <source>
        <dbReference type="ARBA" id="ARBA00022519"/>
    </source>
</evidence>
<feature type="transmembrane region" description="Helical" evidence="16">
    <location>
        <begin position="458"/>
        <end position="478"/>
    </location>
</feature>
<feature type="transmembrane region" description="Helical" evidence="16">
    <location>
        <begin position="426"/>
        <end position="452"/>
    </location>
</feature>
<dbReference type="GO" id="GO:0015093">
    <property type="term" value="F:ferrous iron transmembrane transporter activity"/>
    <property type="evidence" value="ECO:0007669"/>
    <property type="project" value="UniProtKB-UniRule"/>
</dbReference>
<comment type="function">
    <text evidence="16">Probable transporter of a GTP-driven Fe(2+) uptake system.</text>
</comment>
<dbReference type="PANTHER" id="PTHR43185">
    <property type="entry name" value="FERROUS IRON TRANSPORT PROTEIN B"/>
    <property type="match status" value="1"/>
</dbReference>
<evidence type="ECO:0000256" key="10">
    <source>
        <dbReference type="ARBA" id="ARBA00023065"/>
    </source>
</evidence>
<evidence type="ECO:0000313" key="19">
    <source>
        <dbReference type="Proteomes" id="UP000244792"/>
    </source>
</evidence>
<keyword evidence="11 14" id="KW-0342">GTP-binding</keyword>
<dbReference type="FunFam" id="3.40.50.300:FF:000426">
    <property type="entry name" value="Ferrous iron transport protein B"/>
    <property type="match status" value="1"/>
</dbReference>
<evidence type="ECO:0000256" key="7">
    <source>
        <dbReference type="ARBA" id="ARBA00022741"/>
    </source>
</evidence>
<keyword evidence="7 14" id="KW-0547">Nucleotide-binding</keyword>
<dbReference type="CDD" id="cd01879">
    <property type="entry name" value="FeoB"/>
    <property type="match status" value="1"/>
</dbReference>
<feature type="binding site" evidence="15">
    <location>
        <position position="39"/>
    </location>
    <ligand>
        <name>Mg(2+)</name>
        <dbReference type="ChEBI" id="CHEBI:18420"/>
        <label>2</label>
    </ligand>
</feature>
<keyword evidence="12 16" id="KW-0472">Membrane</keyword>
<feature type="transmembrane region" description="Helical" evidence="16">
    <location>
        <begin position="692"/>
        <end position="712"/>
    </location>
</feature>
<dbReference type="PROSITE" id="PS51711">
    <property type="entry name" value="G_FEOB"/>
    <property type="match status" value="1"/>
</dbReference>
<evidence type="ECO:0000256" key="16">
    <source>
        <dbReference type="RuleBase" id="RU362098"/>
    </source>
</evidence>
<feature type="binding site" evidence="15">
    <location>
        <position position="36"/>
    </location>
    <ligand>
        <name>Mg(2+)</name>
        <dbReference type="ChEBI" id="CHEBI:18420"/>
        <label>2</label>
    </ligand>
</feature>
<feature type="transmembrane region" description="Helical" evidence="16">
    <location>
        <begin position="319"/>
        <end position="336"/>
    </location>
</feature>
<dbReference type="Pfam" id="PF02421">
    <property type="entry name" value="FeoB_N"/>
    <property type="match status" value="1"/>
</dbReference>
<evidence type="ECO:0000259" key="17">
    <source>
        <dbReference type="PROSITE" id="PS51711"/>
    </source>
</evidence>
<evidence type="ECO:0000256" key="6">
    <source>
        <dbReference type="ARBA" id="ARBA00022692"/>
    </source>
</evidence>
<feature type="transmembrane region" description="Helical" evidence="16">
    <location>
        <begin position="348"/>
        <end position="372"/>
    </location>
</feature>
<evidence type="ECO:0000256" key="9">
    <source>
        <dbReference type="ARBA" id="ARBA00023004"/>
    </source>
</evidence>
<evidence type="ECO:0000256" key="15">
    <source>
        <dbReference type="PIRSR" id="PIRSR603373-2"/>
    </source>
</evidence>
<evidence type="ECO:0000256" key="11">
    <source>
        <dbReference type="ARBA" id="ARBA00023134"/>
    </source>
</evidence>
<dbReference type="Proteomes" id="UP000244792">
    <property type="component" value="Chromosome"/>
</dbReference>
<feature type="binding site" evidence="14">
    <location>
        <begin position="25"/>
        <end position="32"/>
    </location>
    <ligand>
        <name>GTP</name>
        <dbReference type="ChEBI" id="CHEBI:37565"/>
        <label>1</label>
    </ligand>
</feature>
<evidence type="ECO:0000256" key="12">
    <source>
        <dbReference type="ARBA" id="ARBA00023136"/>
    </source>
</evidence>
<evidence type="ECO:0000256" key="14">
    <source>
        <dbReference type="PIRSR" id="PIRSR603373-1"/>
    </source>
</evidence>
<dbReference type="InterPro" id="IPR027417">
    <property type="entry name" value="P-loop_NTPase"/>
</dbReference>
<dbReference type="NCBIfam" id="TIGR00437">
    <property type="entry name" value="feoB"/>
    <property type="match status" value="1"/>
</dbReference>
<evidence type="ECO:0000256" key="3">
    <source>
        <dbReference type="ARBA" id="ARBA00022475"/>
    </source>
</evidence>
<keyword evidence="15" id="KW-0460">Magnesium</keyword>
<keyword evidence="15" id="KW-0479">Metal-binding</keyword>
<sequence length="720" mass="81319">MFRHRYRRRQIDNLSEKTIKIAFVGNPNVGKSALINALSGSNLKVGNWPGVTVEKKEANIIINNQLFSLVDLPGAYSLNPFSLEEKITRDFLINERPDLIVNVVDSNQLEKSLFLTFALSEFEIPMIIALNFFDEMIKNKTEIDLKRLSDLLSVEIVPTSGIKGIGIDELKRAIYKTANERNLPNILFEEELDKRFKRIKEILSDRREKLGYPLSFVAARILENNQQMISELSDKKLLDKSVLDYAVGNTTYIESRYKLISSICKKILKRHKDNNELTQKIDAILLNKFLGLPLFFIMMFIVFKLTFDLSKPFVDFTGYFINDYVGKYTIYLLWFLPDIFKSLIKEAIIGGVGSVISFFPLIGIFFLFISILEESGYMTRAAFLIDKIMSSIGLSGKVFIPLILGFGCNVPAIYATRGLDSQKDRLLAGLMIPLMSCSARLPVYLLFTAAFFENFKELIILGLYFLGAFIAIILVILLQVSVPSLKMDSTPFILELPPYRIPPLKFLLKLTGFRVKSFVRKAGSVILFTMILVWSVNSLPYNAPSGESYLAQGSKAISFIFAPAGFDKWEAVATLLPSVVAKEAVIGTLGQILEGERVSSGSVKDSEEYNFSSDTLKVIVKFKDSFIEAASNLLNFFTITSFQEKEKNEGLINRLKTLFTPLSALSFMIFILLFVPCIVTISVLIQEYGIKWTIFEICILLVISYSVSTLVYQTGKLFVR</sequence>
<evidence type="ECO:0000256" key="2">
    <source>
        <dbReference type="ARBA" id="ARBA00022448"/>
    </source>
</evidence>
<feature type="binding site" evidence="15">
    <location>
        <position position="40"/>
    </location>
    <ligand>
        <name>Mg(2+)</name>
        <dbReference type="ChEBI" id="CHEBI:18420"/>
        <label>2</label>
    </ligand>
</feature>
<dbReference type="Pfam" id="PF07664">
    <property type="entry name" value="FeoB_C"/>
    <property type="match status" value="1"/>
</dbReference>
<keyword evidence="2 16" id="KW-0813">Transport</keyword>
<evidence type="ECO:0000256" key="8">
    <source>
        <dbReference type="ARBA" id="ARBA00022989"/>
    </source>
</evidence>
<keyword evidence="6 16" id="KW-0812">Transmembrane</keyword>
<accession>A0A2R4W2Q0</accession>
<dbReference type="InterPro" id="IPR006073">
    <property type="entry name" value="GTP-bd"/>
</dbReference>
<feature type="binding site" evidence="14">
    <location>
        <begin position="131"/>
        <end position="134"/>
    </location>
    <ligand>
        <name>GTP</name>
        <dbReference type="ChEBI" id="CHEBI:37565"/>
        <label>1</label>
    </ligand>
</feature>
<feature type="domain" description="FeoB-type G" evidence="17">
    <location>
        <begin position="18"/>
        <end position="180"/>
    </location>
</feature>
<dbReference type="InterPro" id="IPR011642">
    <property type="entry name" value="Gate_dom"/>
</dbReference>
<keyword evidence="10" id="KW-0406">Ion transport</keyword>
<dbReference type="GO" id="GO:0046872">
    <property type="term" value="F:metal ion binding"/>
    <property type="evidence" value="ECO:0007669"/>
    <property type="project" value="UniProtKB-KW"/>
</dbReference>
<name>A0A2R4W2Q0_THEAF</name>
<evidence type="ECO:0000256" key="13">
    <source>
        <dbReference type="NCBIfam" id="TIGR00437"/>
    </source>
</evidence>
<dbReference type="PANTHER" id="PTHR43185:SF1">
    <property type="entry name" value="FE(2+) TRANSPORTER FEOB"/>
    <property type="match status" value="1"/>
</dbReference>
<evidence type="ECO:0000313" key="18">
    <source>
        <dbReference type="EMBL" id="AWB11087.1"/>
    </source>
</evidence>
<proteinExistence type="inferred from homology"/>
<dbReference type="InterPro" id="IPR030389">
    <property type="entry name" value="G_FEOB_dom"/>
</dbReference>
<dbReference type="InterPro" id="IPR050860">
    <property type="entry name" value="FeoB_GTPase"/>
</dbReference>
<evidence type="ECO:0000256" key="1">
    <source>
        <dbReference type="ARBA" id="ARBA00004429"/>
    </source>
</evidence>
<dbReference type="GO" id="GO:0005525">
    <property type="term" value="F:GTP binding"/>
    <property type="evidence" value="ECO:0007669"/>
    <property type="project" value="UniProtKB-KW"/>
</dbReference>
<feature type="binding site" evidence="14">
    <location>
        <begin position="50"/>
        <end position="54"/>
    </location>
    <ligand>
        <name>GTP</name>
        <dbReference type="ChEBI" id="CHEBI:37565"/>
        <label>1</label>
    </ligand>
</feature>
<feature type="binding site" evidence="14">
    <location>
        <begin position="71"/>
        <end position="74"/>
    </location>
    <ligand>
        <name>GTP</name>
        <dbReference type="ChEBI" id="CHEBI:37565"/>
        <label>1</label>
    </ligand>
</feature>
<dbReference type="InterPro" id="IPR003373">
    <property type="entry name" value="Fe2_transport_prot-B"/>
</dbReference>
<dbReference type="RefSeq" id="WP_199919799.1">
    <property type="nucleotide sequence ID" value="NZ_CP020921.1"/>
</dbReference>
<feature type="transmembrane region" description="Helical" evidence="16">
    <location>
        <begin position="289"/>
        <end position="307"/>
    </location>
</feature>
<keyword evidence="19" id="KW-1185">Reference proteome</keyword>
<dbReference type="KEGG" id="taci:TDSAC_1751"/>
<feature type="transmembrane region" description="Helical" evidence="16">
    <location>
        <begin position="518"/>
        <end position="536"/>
    </location>
</feature>
<gene>
    <name evidence="18" type="ORF">TDSAC_1751</name>
</gene>
<keyword evidence="4 16" id="KW-0410">Iron transport</keyword>
<feature type="transmembrane region" description="Helical" evidence="16">
    <location>
        <begin position="392"/>
        <end position="414"/>
    </location>
</feature>
<feature type="transmembrane region" description="Helical" evidence="16">
    <location>
        <begin position="664"/>
        <end position="685"/>
    </location>
</feature>
<dbReference type="AlphaFoldDB" id="A0A2R4W2Q0"/>
<reference evidence="18 19" key="1">
    <citation type="submission" date="2017-04" db="EMBL/GenBank/DDBJ databases">
        <title>Genomic insights into metabolism of Thermodesulfobium acidiphilum.</title>
        <authorList>
            <person name="Toshchakov S.V."/>
            <person name="Frolov E.N."/>
            <person name="Kublanov I.V."/>
            <person name="Samarov N.I."/>
            <person name="Novikov A."/>
            <person name="Lebedinsky A.V."/>
            <person name="Bonch-Osmolovskaya E.A."/>
            <person name="Chernyh N.A."/>
        </authorList>
    </citation>
    <scope>NUCLEOTIDE SEQUENCE [LARGE SCALE GENOMIC DNA]</scope>
    <source>
        <strain evidence="18 19">3127-1</strain>
    </source>
</reference>
<comment type="subcellular location">
    <subcellularLocation>
        <location evidence="1 16">Cell inner membrane</location>
        <topology evidence="1 16">Multi-pass membrane protein</topology>
    </subcellularLocation>
</comment>
<dbReference type="PRINTS" id="PR00326">
    <property type="entry name" value="GTP1OBG"/>
</dbReference>
<keyword evidence="5" id="KW-0997">Cell inner membrane</keyword>
<evidence type="ECO:0000256" key="4">
    <source>
        <dbReference type="ARBA" id="ARBA00022496"/>
    </source>
</evidence>
<keyword evidence="3" id="KW-1003">Cell membrane</keyword>
<dbReference type="SUPFAM" id="SSF52540">
    <property type="entry name" value="P-loop containing nucleoside triphosphate hydrolases"/>
    <property type="match status" value="1"/>
</dbReference>
<feature type="binding site" evidence="15">
    <location>
        <position position="37"/>
    </location>
    <ligand>
        <name>Mg(2+)</name>
        <dbReference type="ChEBI" id="CHEBI:18420"/>
        <label>2</label>
    </ligand>
</feature>
<comment type="similarity">
    <text evidence="16">Belongs to the TRAFAC class TrmE-Era-EngA-EngB-Septin-like GTPase superfamily. FeoB GTPase (TC 9.A.8) family.</text>
</comment>
<dbReference type="InterPro" id="IPR011640">
    <property type="entry name" value="Fe2_transport_prot_B_C"/>
</dbReference>
<dbReference type="Gene3D" id="3.40.50.300">
    <property type="entry name" value="P-loop containing nucleotide triphosphate hydrolases"/>
    <property type="match status" value="1"/>
</dbReference>
<keyword evidence="8 16" id="KW-1133">Transmembrane helix</keyword>
<organism evidence="18 19">
    <name type="scientific">Thermodesulfobium acidiphilum</name>
    <dbReference type="NCBI Taxonomy" id="1794699"/>
    <lineage>
        <taxon>Bacteria</taxon>
        <taxon>Pseudomonadati</taxon>
        <taxon>Thermodesulfobiota</taxon>
        <taxon>Thermodesulfobiia</taxon>
        <taxon>Thermodesulfobiales</taxon>
        <taxon>Thermodesulfobiaceae</taxon>
        <taxon>Thermodesulfobium</taxon>
    </lineage>
</organism>
<keyword evidence="9 16" id="KW-0408">Iron</keyword>
<dbReference type="Pfam" id="PF07670">
    <property type="entry name" value="Gate"/>
    <property type="match status" value="2"/>
</dbReference>
<dbReference type="EMBL" id="CP020921">
    <property type="protein sequence ID" value="AWB11087.1"/>
    <property type="molecule type" value="Genomic_DNA"/>
</dbReference>
<dbReference type="GO" id="GO:0005886">
    <property type="term" value="C:plasma membrane"/>
    <property type="evidence" value="ECO:0007669"/>
    <property type="project" value="UniProtKB-SubCell"/>
</dbReference>